<evidence type="ECO:0000313" key="1">
    <source>
        <dbReference type="EMBL" id="SVD89484.1"/>
    </source>
</evidence>
<accession>A0A382Z1T8</accession>
<dbReference type="InterPro" id="IPR008979">
    <property type="entry name" value="Galactose-bd-like_sf"/>
</dbReference>
<name>A0A382Z1T8_9ZZZZ</name>
<gene>
    <name evidence="1" type="ORF">METZ01_LOCUS442338</name>
</gene>
<proteinExistence type="predicted"/>
<protein>
    <submittedName>
        <fullName evidence="1">Uncharacterized protein</fullName>
    </submittedName>
</protein>
<dbReference type="EMBL" id="UINC01180338">
    <property type="protein sequence ID" value="SVD89484.1"/>
    <property type="molecule type" value="Genomic_DNA"/>
</dbReference>
<sequence>MLFVDVPQSAFDAPSYLPSMIRAISLALFVLATAAHADTWEQTTWRRTAFYRGTISTEQAAPGTLQVAAVDSYEVWFNGEYVGSGSDWTQVLTVPVELDSGVNHLALRVVNHGLGVGNGFLTHLRAHLEDSLLVAPSTTDRSLVPWYWSDQEPADLAWTTADVSKSDDWAVPQEGSIDRDRLSVPVSSSAAVLAGFSGDVDIGSMAGSVSLNRLDGVNL</sequence>
<dbReference type="AlphaFoldDB" id="A0A382Z1T8"/>
<reference evidence="1" key="1">
    <citation type="submission" date="2018-05" db="EMBL/GenBank/DDBJ databases">
        <authorList>
            <person name="Lanie J.A."/>
            <person name="Ng W.-L."/>
            <person name="Kazmierczak K.M."/>
            <person name="Andrzejewski T.M."/>
            <person name="Davidsen T.M."/>
            <person name="Wayne K.J."/>
            <person name="Tettelin H."/>
            <person name="Glass J.I."/>
            <person name="Rusch D."/>
            <person name="Podicherti R."/>
            <person name="Tsui H.-C.T."/>
            <person name="Winkler M.E."/>
        </authorList>
    </citation>
    <scope>NUCLEOTIDE SEQUENCE</scope>
</reference>
<organism evidence="1">
    <name type="scientific">marine metagenome</name>
    <dbReference type="NCBI Taxonomy" id="408172"/>
    <lineage>
        <taxon>unclassified sequences</taxon>
        <taxon>metagenomes</taxon>
        <taxon>ecological metagenomes</taxon>
    </lineage>
</organism>
<dbReference type="SUPFAM" id="SSF49785">
    <property type="entry name" value="Galactose-binding domain-like"/>
    <property type="match status" value="1"/>
</dbReference>
<feature type="non-terminal residue" evidence="1">
    <location>
        <position position="219"/>
    </location>
</feature>
<dbReference type="Gene3D" id="2.60.120.260">
    <property type="entry name" value="Galactose-binding domain-like"/>
    <property type="match status" value="1"/>
</dbReference>